<organism evidence="4 5">
    <name type="scientific">Pseudonocardia xinjiangensis</name>
    <dbReference type="NCBI Taxonomy" id="75289"/>
    <lineage>
        <taxon>Bacteria</taxon>
        <taxon>Bacillati</taxon>
        <taxon>Actinomycetota</taxon>
        <taxon>Actinomycetes</taxon>
        <taxon>Pseudonocardiales</taxon>
        <taxon>Pseudonocardiaceae</taxon>
        <taxon>Pseudonocardia</taxon>
    </lineage>
</organism>
<dbReference type="PANTHER" id="PTHR30290:SF38">
    <property type="entry name" value="D,D-DIPEPTIDE-BINDING PERIPLASMIC PROTEIN DDPA-RELATED"/>
    <property type="match status" value="1"/>
</dbReference>
<evidence type="ECO:0000256" key="1">
    <source>
        <dbReference type="ARBA" id="ARBA00022729"/>
    </source>
</evidence>
<dbReference type="InterPro" id="IPR039424">
    <property type="entry name" value="SBP_5"/>
</dbReference>
<feature type="chain" id="PRO_5045146297" evidence="2">
    <location>
        <begin position="31"/>
        <end position="540"/>
    </location>
</feature>
<dbReference type="InterPro" id="IPR030678">
    <property type="entry name" value="Peptide/Ni-bd"/>
</dbReference>
<evidence type="ECO:0000313" key="5">
    <source>
        <dbReference type="Proteomes" id="UP001296706"/>
    </source>
</evidence>
<dbReference type="EMBL" id="JAAXKY010000061">
    <property type="protein sequence ID" value="NMH79178.1"/>
    <property type="molecule type" value="Genomic_DNA"/>
</dbReference>
<dbReference type="SUPFAM" id="SSF53850">
    <property type="entry name" value="Periplasmic binding protein-like II"/>
    <property type="match status" value="1"/>
</dbReference>
<accession>A0ABX1RIW7</accession>
<proteinExistence type="predicted"/>
<protein>
    <submittedName>
        <fullName evidence="4">ABC transporter substrate-binding protein</fullName>
    </submittedName>
</protein>
<dbReference type="Gene3D" id="3.40.190.10">
    <property type="entry name" value="Periplasmic binding protein-like II"/>
    <property type="match status" value="1"/>
</dbReference>
<dbReference type="Proteomes" id="UP001296706">
    <property type="component" value="Unassembled WGS sequence"/>
</dbReference>
<evidence type="ECO:0000313" key="4">
    <source>
        <dbReference type="EMBL" id="NMH79178.1"/>
    </source>
</evidence>
<dbReference type="Gene3D" id="3.10.105.10">
    <property type="entry name" value="Dipeptide-binding Protein, Domain 3"/>
    <property type="match status" value="1"/>
</dbReference>
<dbReference type="InterPro" id="IPR000914">
    <property type="entry name" value="SBP_5_dom"/>
</dbReference>
<feature type="signal peptide" evidence="2">
    <location>
        <begin position="1"/>
        <end position="30"/>
    </location>
</feature>
<dbReference type="PROSITE" id="PS51257">
    <property type="entry name" value="PROKAR_LIPOPROTEIN"/>
    <property type="match status" value="1"/>
</dbReference>
<sequence>MRWRSRPSWGGAAVCAVLCAVLLAACGAVGANTRGATDATTSVRVLDPYGGDLAAEGTPKTGGNLIIGNDREIVSFDPARQNGNVVAQAIYDLLFRIGPDGTVQPWMASSINSGDNGLTWRLGLRDGVTFSDGTPLDANAVIVNTQRHIDKPTSPAHAYADTIASMRAVDPLTVEFTLKQPLGDFPVFFAQAFNAGSLGMIVSPAALAQYGDDIANHPVGAGPFVMDSWVRDNKMTLKKNPNYWKAGQPYLDSIEFRPLPDTETRYSTMQNGDVDMIYGGYNNELVRAFGNPNLKVYYGPGNGGFFFYFNFQQKPFDDRRMREAVVRAIDLNALGASQYMGQLIGADGLFQDDSPYHNPESSAAWPKYDPEKAKQLVQEYVASGGTASFSFSTSRSEVSLGEFVQAQMAAVGITVDLKFYDLAEFTSRVIQSGDFNLISWVNTFDYPYPGAARLLRSDGNVNYGKYANPEVDRLLDEAGATTDAAQRAKDYQQVELLSNQDIAVAWLSRSYLSTITKPDVKGIDRYLSRDLFYGSLWLDR</sequence>
<reference evidence="4 5" key="1">
    <citation type="submission" date="2020-04" db="EMBL/GenBank/DDBJ databases">
        <authorList>
            <person name="Klaysubun C."/>
            <person name="Duangmal K."/>
            <person name="Lipun K."/>
        </authorList>
    </citation>
    <scope>NUCLEOTIDE SEQUENCE [LARGE SCALE GENOMIC DNA]</scope>
    <source>
        <strain evidence="4 5">JCM 11839</strain>
    </source>
</reference>
<evidence type="ECO:0000256" key="2">
    <source>
        <dbReference type="SAM" id="SignalP"/>
    </source>
</evidence>
<gene>
    <name evidence="4" type="ORF">HF577_19050</name>
</gene>
<dbReference type="RefSeq" id="WP_169397245.1">
    <property type="nucleotide sequence ID" value="NZ_BAAAJH010000027.1"/>
</dbReference>
<feature type="domain" description="Solute-binding protein family 5" evidence="3">
    <location>
        <begin position="102"/>
        <end position="451"/>
    </location>
</feature>
<comment type="caution">
    <text evidence="4">The sequence shown here is derived from an EMBL/GenBank/DDBJ whole genome shotgun (WGS) entry which is preliminary data.</text>
</comment>
<name>A0ABX1RIW7_9PSEU</name>
<dbReference type="Pfam" id="PF00496">
    <property type="entry name" value="SBP_bac_5"/>
    <property type="match status" value="1"/>
</dbReference>
<keyword evidence="5" id="KW-1185">Reference proteome</keyword>
<keyword evidence="1 2" id="KW-0732">Signal</keyword>
<dbReference type="PANTHER" id="PTHR30290">
    <property type="entry name" value="PERIPLASMIC BINDING COMPONENT OF ABC TRANSPORTER"/>
    <property type="match status" value="1"/>
</dbReference>
<dbReference type="PIRSF" id="PIRSF002741">
    <property type="entry name" value="MppA"/>
    <property type="match status" value="1"/>
</dbReference>
<evidence type="ECO:0000259" key="3">
    <source>
        <dbReference type="Pfam" id="PF00496"/>
    </source>
</evidence>